<dbReference type="GO" id="GO:0032259">
    <property type="term" value="P:methylation"/>
    <property type="evidence" value="ECO:0007669"/>
    <property type="project" value="UniProtKB-KW"/>
</dbReference>
<comment type="function">
    <text evidence="8">Involved in the cellular defense against the biological effects of O6-methylguanine (O6-MeG) and O4-methylthymine (O4-MeT) in DNA. Repairs the methylated nucleobase in DNA by stoichiometrically transferring the methyl group to a cysteine residue in the enzyme. This is a suicide reaction: the enzyme is irreversibly inactivated.</text>
</comment>
<organism evidence="12 13">
    <name type="scientific">Paraburkholderia ultramafica</name>
    <dbReference type="NCBI Taxonomy" id="1544867"/>
    <lineage>
        <taxon>Bacteria</taxon>
        <taxon>Pseudomonadati</taxon>
        <taxon>Pseudomonadota</taxon>
        <taxon>Betaproteobacteria</taxon>
        <taxon>Burkholderiales</taxon>
        <taxon>Burkholderiaceae</taxon>
        <taxon>Paraburkholderia</taxon>
    </lineage>
</organism>
<protein>
    <recommendedName>
        <fullName evidence="8">Methylated-DNA--protein-cysteine methyltransferase</fullName>
        <ecNumber evidence="8">2.1.1.63</ecNumber>
    </recommendedName>
    <alternativeName>
        <fullName evidence="8">6-O-methylguanine-DNA methyltransferase</fullName>
        <shortName evidence="8">MGMT</shortName>
    </alternativeName>
    <alternativeName>
        <fullName evidence="8">O-6-methylguanine-DNA-alkyltransferase</fullName>
    </alternativeName>
</protein>
<dbReference type="InterPro" id="IPR014048">
    <property type="entry name" value="MethylDNA_cys_MeTrfase_DNA-bd"/>
</dbReference>
<evidence type="ECO:0000259" key="10">
    <source>
        <dbReference type="Pfam" id="PF01035"/>
    </source>
</evidence>
<evidence type="ECO:0000256" key="8">
    <source>
        <dbReference type="HAMAP-Rule" id="MF_00772"/>
    </source>
</evidence>
<evidence type="ECO:0000259" key="11">
    <source>
        <dbReference type="Pfam" id="PF02870"/>
    </source>
</evidence>
<dbReference type="InterPro" id="IPR036631">
    <property type="entry name" value="MGMT_N_sf"/>
</dbReference>
<evidence type="ECO:0000256" key="5">
    <source>
        <dbReference type="ARBA" id="ARBA00022763"/>
    </source>
</evidence>
<keyword evidence="3 8" id="KW-0489">Methyltransferase</keyword>
<dbReference type="AlphaFoldDB" id="A0A6S7BZQ2"/>
<dbReference type="Pfam" id="PF01035">
    <property type="entry name" value="DNA_binding_1"/>
    <property type="match status" value="1"/>
</dbReference>
<evidence type="ECO:0000256" key="2">
    <source>
        <dbReference type="ARBA" id="ARBA00008711"/>
    </source>
</evidence>
<comment type="miscellaneous">
    <text evidence="8">This enzyme catalyzes only one turnover and therefore is not strictly catalytic. According to one definition, an enzyme is a biocatalyst that acts repeatedly and over many reaction cycles.</text>
</comment>
<feature type="domain" description="Methylguanine DNA methyltransferase ribonuclease-like" evidence="11">
    <location>
        <begin position="55"/>
        <end position="125"/>
    </location>
</feature>
<keyword evidence="5 8" id="KW-0227">DNA damage</keyword>
<reference evidence="12 13" key="1">
    <citation type="submission" date="2020-04" db="EMBL/GenBank/DDBJ databases">
        <authorList>
            <person name="De Canck E."/>
        </authorList>
    </citation>
    <scope>NUCLEOTIDE SEQUENCE [LARGE SCALE GENOMIC DNA]</scope>
    <source>
        <strain evidence="12 13">LMG 28614</strain>
    </source>
</reference>
<evidence type="ECO:0000256" key="7">
    <source>
        <dbReference type="ARBA" id="ARBA00049348"/>
    </source>
</evidence>
<comment type="catalytic activity">
    <reaction evidence="7 8">
        <text>a 6-O-methyl-2'-deoxyguanosine in DNA + L-cysteinyl-[protein] = S-methyl-L-cysteinyl-[protein] + a 2'-deoxyguanosine in DNA</text>
        <dbReference type="Rhea" id="RHEA:24000"/>
        <dbReference type="Rhea" id="RHEA-COMP:10131"/>
        <dbReference type="Rhea" id="RHEA-COMP:10132"/>
        <dbReference type="Rhea" id="RHEA-COMP:11367"/>
        <dbReference type="Rhea" id="RHEA-COMP:11368"/>
        <dbReference type="ChEBI" id="CHEBI:29950"/>
        <dbReference type="ChEBI" id="CHEBI:82612"/>
        <dbReference type="ChEBI" id="CHEBI:85445"/>
        <dbReference type="ChEBI" id="CHEBI:85448"/>
        <dbReference type="EC" id="2.1.1.63"/>
    </reaction>
</comment>
<evidence type="ECO:0000256" key="9">
    <source>
        <dbReference type="SAM" id="MobiDB-lite"/>
    </source>
</evidence>
<dbReference type="InterPro" id="IPR023546">
    <property type="entry name" value="MGMT"/>
</dbReference>
<dbReference type="EC" id="2.1.1.63" evidence="8"/>
<dbReference type="SUPFAM" id="SSF46767">
    <property type="entry name" value="Methylated DNA-protein cysteine methyltransferase, C-terminal domain"/>
    <property type="match status" value="1"/>
</dbReference>
<dbReference type="SUPFAM" id="SSF53155">
    <property type="entry name" value="Methylated DNA-protein cysteine methyltransferase domain"/>
    <property type="match status" value="1"/>
</dbReference>
<dbReference type="FunFam" id="1.10.10.10:FF:000214">
    <property type="entry name" value="Methylated-DNA--protein-cysteine methyltransferase"/>
    <property type="match status" value="1"/>
</dbReference>
<evidence type="ECO:0000256" key="3">
    <source>
        <dbReference type="ARBA" id="ARBA00022603"/>
    </source>
</evidence>
<gene>
    <name evidence="12" type="primary">ogt_1</name>
    <name evidence="12" type="ORF">LMG28614_00473</name>
</gene>
<evidence type="ECO:0000256" key="6">
    <source>
        <dbReference type="ARBA" id="ARBA00023204"/>
    </source>
</evidence>
<evidence type="ECO:0000313" key="12">
    <source>
        <dbReference type="EMBL" id="CAB3777833.1"/>
    </source>
</evidence>
<proteinExistence type="inferred from homology"/>
<sequence>MKDEYESDSKIWSVSTDNKVHSVEYGRAFSAGSQTGLVRLCTSNQSGASKVTYAYKLMDSPVGQLKLVASGERLAAILWENDKPNRVRLGELVEANDRAVLIETERQLNEYFAGTRHEFDLTLDFQGTDFQKKVWHALLTIPFGQTRSYAEIAQQIGNVNAVRAVGAANGRNPISIVAPCHRVIGASGELTGFAGGLANKMLLLSLEAGQTSLEAAADTRAQTPIQTRATEVNAQAKPARHAPSRGTQASLFGN</sequence>
<dbReference type="PANTHER" id="PTHR10815">
    <property type="entry name" value="METHYLATED-DNA--PROTEIN-CYSTEINE METHYLTRANSFERASE"/>
    <property type="match status" value="1"/>
</dbReference>
<dbReference type="GO" id="GO:0006307">
    <property type="term" value="P:DNA alkylation repair"/>
    <property type="evidence" value="ECO:0007669"/>
    <property type="project" value="UniProtKB-UniRule"/>
</dbReference>
<accession>A0A6S7BZQ2</accession>
<feature type="domain" description="Methylated-DNA-[protein]-cysteine S-methyltransferase DNA binding" evidence="10">
    <location>
        <begin position="129"/>
        <end position="208"/>
    </location>
</feature>
<keyword evidence="8" id="KW-0963">Cytoplasm</keyword>
<evidence type="ECO:0000313" key="13">
    <source>
        <dbReference type="Proteomes" id="UP000494365"/>
    </source>
</evidence>
<dbReference type="EMBL" id="CADIKK010000002">
    <property type="protein sequence ID" value="CAB3777833.1"/>
    <property type="molecule type" value="Genomic_DNA"/>
</dbReference>
<dbReference type="InterPro" id="IPR036388">
    <property type="entry name" value="WH-like_DNA-bd_sf"/>
</dbReference>
<dbReference type="HAMAP" id="MF_00772">
    <property type="entry name" value="OGT"/>
    <property type="match status" value="1"/>
</dbReference>
<dbReference type="GO" id="GO:0005737">
    <property type="term" value="C:cytoplasm"/>
    <property type="evidence" value="ECO:0007669"/>
    <property type="project" value="UniProtKB-SubCell"/>
</dbReference>
<evidence type="ECO:0000256" key="4">
    <source>
        <dbReference type="ARBA" id="ARBA00022679"/>
    </source>
</evidence>
<keyword evidence="13" id="KW-1185">Reference proteome</keyword>
<dbReference type="InterPro" id="IPR036217">
    <property type="entry name" value="MethylDNA_cys_MeTrfase_DNAb"/>
</dbReference>
<comment type="subcellular location">
    <subcellularLocation>
        <location evidence="8">Cytoplasm</location>
    </subcellularLocation>
</comment>
<feature type="compositionally biased region" description="Polar residues" evidence="9">
    <location>
        <begin position="245"/>
        <end position="254"/>
    </location>
</feature>
<dbReference type="CDD" id="cd06445">
    <property type="entry name" value="ATase"/>
    <property type="match status" value="1"/>
</dbReference>
<name>A0A6S7BZQ2_9BURK</name>
<dbReference type="NCBIfam" id="TIGR00589">
    <property type="entry name" value="ogt"/>
    <property type="match status" value="1"/>
</dbReference>
<dbReference type="Pfam" id="PF02870">
    <property type="entry name" value="Methyltransf_1N"/>
    <property type="match status" value="1"/>
</dbReference>
<dbReference type="Gene3D" id="3.30.160.70">
    <property type="entry name" value="Methylated DNA-protein cysteine methyltransferase domain"/>
    <property type="match status" value="1"/>
</dbReference>
<dbReference type="Proteomes" id="UP000494365">
    <property type="component" value="Unassembled WGS sequence"/>
</dbReference>
<evidence type="ECO:0000256" key="1">
    <source>
        <dbReference type="ARBA" id="ARBA00001286"/>
    </source>
</evidence>
<dbReference type="Gene3D" id="1.10.10.10">
    <property type="entry name" value="Winged helix-like DNA-binding domain superfamily/Winged helix DNA-binding domain"/>
    <property type="match status" value="1"/>
</dbReference>
<comment type="catalytic activity">
    <reaction evidence="1 8">
        <text>a 4-O-methyl-thymidine in DNA + L-cysteinyl-[protein] = a thymidine in DNA + S-methyl-L-cysteinyl-[protein]</text>
        <dbReference type="Rhea" id="RHEA:53428"/>
        <dbReference type="Rhea" id="RHEA-COMP:10131"/>
        <dbReference type="Rhea" id="RHEA-COMP:10132"/>
        <dbReference type="Rhea" id="RHEA-COMP:13555"/>
        <dbReference type="Rhea" id="RHEA-COMP:13556"/>
        <dbReference type="ChEBI" id="CHEBI:29950"/>
        <dbReference type="ChEBI" id="CHEBI:82612"/>
        <dbReference type="ChEBI" id="CHEBI:137386"/>
        <dbReference type="ChEBI" id="CHEBI:137387"/>
        <dbReference type="EC" id="2.1.1.63"/>
    </reaction>
</comment>
<dbReference type="InterPro" id="IPR008332">
    <property type="entry name" value="MethylG_MeTrfase_N"/>
</dbReference>
<feature type="active site" description="Nucleophile; methyl group acceptor" evidence="8">
    <location>
        <position position="180"/>
    </location>
</feature>
<comment type="similarity">
    <text evidence="2 8">Belongs to the MGMT family.</text>
</comment>
<keyword evidence="4 8" id="KW-0808">Transferase</keyword>
<dbReference type="GO" id="GO:0003908">
    <property type="term" value="F:methylated-DNA-[protein]-cysteine S-methyltransferase activity"/>
    <property type="evidence" value="ECO:0007669"/>
    <property type="project" value="UniProtKB-UniRule"/>
</dbReference>
<dbReference type="PANTHER" id="PTHR10815:SF5">
    <property type="entry name" value="METHYLATED-DNA--PROTEIN-CYSTEINE METHYLTRANSFERASE"/>
    <property type="match status" value="1"/>
</dbReference>
<feature type="region of interest" description="Disordered" evidence="9">
    <location>
        <begin position="231"/>
        <end position="254"/>
    </location>
</feature>
<keyword evidence="6 8" id="KW-0234">DNA repair</keyword>